<reference evidence="1 2" key="1">
    <citation type="submission" date="2019-12" db="EMBL/GenBank/DDBJ databases">
        <authorList>
            <person name="Floudas D."/>
            <person name="Bentzer J."/>
            <person name="Ahren D."/>
            <person name="Johansson T."/>
            <person name="Persson P."/>
            <person name="Tunlid A."/>
        </authorList>
    </citation>
    <scope>NUCLEOTIDE SEQUENCE [LARGE SCALE GENOMIC DNA]</scope>
    <source>
        <strain evidence="1 2">CBS 102.39</strain>
    </source>
</reference>
<protein>
    <recommendedName>
        <fullName evidence="3">F-box domain-containing protein</fullName>
    </recommendedName>
</protein>
<gene>
    <name evidence="1" type="ORF">D9613_004417</name>
</gene>
<evidence type="ECO:0000313" key="1">
    <source>
        <dbReference type="EMBL" id="KAF4612452.1"/>
    </source>
</evidence>
<organism evidence="1 2">
    <name type="scientific">Agrocybe pediades</name>
    <dbReference type="NCBI Taxonomy" id="84607"/>
    <lineage>
        <taxon>Eukaryota</taxon>
        <taxon>Fungi</taxon>
        <taxon>Dikarya</taxon>
        <taxon>Basidiomycota</taxon>
        <taxon>Agaricomycotina</taxon>
        <taxon>Agaricomycetes</taxon>
        <taxon>Agaricomycetidae</taxon>
        <taxon>Agaricales</taxon>
        <taxon>Agaricineae</taxon>
        <taxon>Strophariaceae</taxon>
        <taxon>Agrocybe</taxon>
    </lineage>
</organism>
<name>A0A8H4QJS9_9AGAR</name>
<dbReference type="Proteomes" id="UP000521872">
    <property type="component" value="Unassembled WGS sequence"/>
</dbReference>
<sequence>MSCSHRSDSQSNVISLSQLDYSKPECPNKGGACQICQEILAVEKDASDAISRLEDVLARHQKLKAQLNHTHSPIIRDLPVEILSMIFYSCFSEEMRRKDGKPRYEDWFVPLHVGAVCRTWRQVAWSTPELWTVIVLEKMSSPASYACRQYAMLEDYILRSRTLPIHVFLYDDRFQATDIGMIAEGCTCWEKSLELVAQCSDRWKGAYMTLSRSTFEYIVSNLKITPPARRLSLASEEIWDEVADESEVFRLWPESHSGPPYVEFDLPVRFQHFSFDWQHVRHLKSTGWQIEDCLDLLRNAPQLESCCFEQVLRSESRPFEGGSVVRHTSLRKLSFMCDTYSSKFFDCIVLPYLEELEYKFYRTRNLPGVLDDPSLMTFFSQSHFPLTKLFFGEHPFTTDYLINLLDTVPSLIHLSVCFTADSRVPRRKSPLKPFLRHLATTATISRQNEDREVSGFLPRLEVLDLDGIFYDMPWECIPEVFGHPSELGIEGRRPLKTIVLHTCTSFPEKGLASDLVGRLVSLQEAGANINYRTGHEDNYEVGPMTWK</sequence>
<dbReference type="Gene3D" id="1.20.1280.50">
    <property type="match status" value="1"/>
</dbReference>
<dbReference type="AlphaFoldDB" id="A0A8H4QJS9"/>
<dbReference type="EMBL" id="JAACJL010000057">
    <property type="protein sequence ID" value="KAF4612452.1"/>
    <property type="molecule type" value="Genomic_DNA"/>
</dbReference>
<evidence type="ECO:0000313" key="2">
    <source>
        <dbReference type="Proteomes" id="UP000521872"/>
    </source>
</evidence>
<keyword evidence="2" id="KW-1185">Reference proteome</keyword>
<comment type="caution">
    <text evidence="1">The sequence shown here is derived from an EMBL/GenBank/DDBJ whole genome shotgun (WGS) entry which is preliminary data.</text>
</comment>
<accession>A0A8H4QJS9</accession>
<proteinExistence type="predicted"/>
<evidence type="ECO:0008006" key="3">
    <source>
        <dbReference type="Google" id="ProtNLM"/>
    </source>
</evidence>